<proteinExistence type="predicted"/>
<evidence type="ECO:0008006" key="3">
    <source>
        <dbReference type="Google" id="ProtNLM"/>
    </source>
</evidence>
<name>A0ABQ2HIS4_9BACT</name>
<comment type="caution">
    <text evidence="1">The sequence shown here is derived from an EMBL/GenBank/DDBJ whole genome shotgun (WGS) entry which is preliminary data.</text>
</comment>
<dbReference type="EMBL" id="BMLI01000001">
    <property type="protein sequence ID" value="GGM79684.1"/>
    <property type="molecule type" value="Genomic_DNA"/>
</dbReference>
<keyword evidence="2" id="KW-1185">Reference proteome</keyword>
<evidence type="ECO:0000313" key="1">
    <source>
        <dbReference type="EMBL" id="GGM79684.1"/>
    </source>
</evidence>
<sequence length="211" mass="23814">MLLPGMVFLAGRAEAQFQKGTVHWGATISAEGTLSNFETYESNRLKTGVHTITPSVQFGKFFKDNSLFGARLLSSFNYNKSDLKGPNSDNEYKNNNTNLSLSLFVRRYKFLGEKWAIFLEPGINLSYYHGKNTSDDVETSNGYGGGIYIRPGIVYRVSPRFAIESDLNVLSLNLQYYHMKDWDNFHFSAGATSGIQSYFGLRASWYLTQSN</sequence>
<dbReference type="Proteomes" id="UP000632339">
    <property type="component" value="Unassembled WGS sequence"/>
</dbReference>
<evidence type="ECO:0000313" key="2">
    <source>
        <dbReference type="Proteomes" id="UP000632339"/>
    </source>
</evidence>
<organism evidence="1 2">
    <name type="scientific">Dyadobacter beijingensis</name>
    <dbReference type="NCBI Taxonomy" id="365489"/>
    <lineage>
        <taxon>Bacteria</taxon>
        <taxon>Pseudomonadati</taxon>
        <taxon>Bacteroidota</taxon>
        <taxon>Cytophagia</taxon>
        <taxon>Cytophagales</taxon>
        <taxon>Spirosomataceae</taxon>
        <taxon>Dyadobacter</taxon>
    </lineage>
</organism>
<accession>A0ABQ2HIS4</accession>
<gene>
    <name evidence="1" type="ORF">GCM10010967_09290</name>
</gene>
<protein>
    <recommendedName>
        <fullName evidence="3">Outer membrane protein beta-barrel domain-containing protein</fullName>
    </recommendedName>
</protein>
<reference evidence="2" key="1">
    <citation type="journal article" date="2019" name="Int. J. Syst. Evol. Microbiol.">
        <title>The Global Catalogue of Microorganisms (GCM) 10K type strain sequencing project: providing services to taxonomists for standard genome sequencing and annotation.</title>
        <authorList>
            <consortium name="The Broad Institute Genomics Platform"/>
            <consortium name="The Broad Institute Genome Sequencing Center for Infectious Disease"/>
            <person name="Wu L."/>
            <person name="Ma J."/>
        </authorList>
    </citation>
    <scope>NUCLEOTIDE SEQUENCE [LARGE SCALE GENOMIC DNA]</scope>
    <source>
        <strain evidence="2">CGMCC 1.6375</strain>
    </source>
</reference>